<evidence type="ECO:0000259" key="1">
    <source>
        <dbReference type="PROSITE" id="PS50930"/>
    </source>
</evidence>
<evidence type="ECO:0000313" key="2">
    <source>
        <dbReference type="EMBL" id="MSS82910.1"/>
    </source>
</evidence>
<dbReference type="OrthoDB" id="9802383at2"/>
<dbReference type="GO" id="GO:0003677">
    <property type="term" value="F:DNA binding"/>
    <property type="evidence" value="ECO:0007669"/>
    <property type="project" value="InterPro"/>
</dbReference>
<dbReference type="SUPFAM" id="SSF52172">
    <property type="entry name" value="CheY-like"/>
    <property type="match status" value="1"/>
</dbReference>
<dbReference type="PROSITE" id="PS50930">
    <property type="entry name" value="HTH_LYTTR"/>
    <property type="match status" value="1"/>
</dbReference>
<dbReference type="RefSeq" id="WP_154488566.1">
    <property type="nucleotide sequence ID" value="NZ_VULN01000015.1"/>
</dbReference>
<sequence>MFHIAICDSNPQILTQLTDNILKLPNPSDVLSIHTFLGEQTLLRDCRQGCCYNLVLLGPFQQDHRNLALARKIRSFDPQMPISLISNSFQDSLAGYEVPLYRCYPHPFPPRILHRDLQELIRKRRNSCYTFVFSNWQGLHRFPLKDVIYFKALGSRIQVVTALGNYEYRETLGGLEKQLGRFNFMRIHRSYVLNLQWVRNVWGREVTLLNGSVLPLSKHRSRELRESLKRQNIE</sequence>
<protein>
    <submittedName>
        <fullName evidence="2">LytTR family transcriptional regulator</fullName>
    </submittedName>
</protein>
<dbReference type="EMBL" id="VULN01000015">
    <property type="protein sequence ID" value="MSS82910.1"/>
    <property type="molecule type" value="Genomic_DNA"/>
</dbReference>
<dbReference type="PANTHER" id="PTHR37299">
    <property type="entry name" value="TRANSCRIPTIONAL REGULATOR-RELATED"/>
    <property type="match status" value="1"/>
</dbReference>
<gene>
    <name evidence="2" type="ORF">FX155_09925</name>
</gene>
<dbReference type="SMART" id="SM00850">
    <property type="entry name" value="LytTR"/>
    <property type="match status" value="1"/>
</dbReference>
<dbReference type="InterPro" id="IPR011006">
    <property type="entry name" value="CheY-like_superfamily"/>
</dbReference>
<dbReference type="PANTHER" id="PTHR37299:SF1">
    <property type="entry name" value="STAGE 0 SPORULATION PROTEIN A HOMOLOG"/>
    <property type="match status" value="1"/>
</dbReference>
<proteinExistence type="predicted"/>
<evidence type="ECO:0000313" key="3">
    <source>
        <dbReference type="Proteomes" id="UP000441455"/>
    </source>
</evidence>
<dbReference type="InterPro" id="IPR046947">
    <property type="entry name" value="LytR-like"/>
</dbReference>
<name>A0A6N7VPL1_ACIFE</name>
<organism evidence="2 3">
    <name type="scientific">Acidaminococcus fermentans</name>
    <dbReference type="NCBI Taxonomy" id="905"/>
    <lineage>
        <taxon>Bacteria</taxon>
        <taxon>Bacillati</taxon>
        <taxon>Bacillota</taxon>
        <taxon>Negativicutes</taxon>
        <taxon>Acidaminococcales</taxon>
        <taxon>Acidaminococcaceae</taxon>
        <taxon>Acidaminococcus</taxon>
    </lineage>
</organism>
<dbReference type="InterPro" id="IPR007492">
    <property type="entry name" value="LytTR_DNA-bd_dom"/>
</dbReference>
<dbReference type="Proteomes" id="UP000441455">
    <property type="component" value="Unassembled WGS sequence"/>
</dbReference>
<dbReference type="Gene3D" id="2.40.50.1020">
    <property type="entry name" value="LytTr DNA-binding domain"/>
    <property type="match status" value="1"/>
</dbReference>
<accession>A0A6N7VPL1</accession>
<dbReference type="Pfam" id="PF04397">
    <property type="entry name" value="LytTR"/>
    <property type="match status" value="1"/>
</dbReference>
<feature type="domain" description="HTH LytTR-type" evidence="1">
    <location>
        <begin position="140"/>
        <end position="230"/>
    </location>
</feature>
<reference evidence="2 3" key="1">
    <citation type="submission" date="2019-08" db="EMBL/GenBank/DDBJ databases">
        <title>In-depth cultivation of the pig gut microbiome towards novel bacterial diversity and tailored functional studies.</title>
        <authorList>
            <person name="Wylensek D."/>
            <person name="Hitch T.C.A."/>
            <person name="Clavel T."/>
        </authorList>
    </citation>
    <scope>NUCLEOTIDE SEQUENCE [LARGE SCALE GENOMIC DNA]</scope>
    <source>
        <strain evidence="2 3">WCA-389-WT-5B</strain>
    </source>
</reference>
<comment type="caution">
    <text evidence="2">The sequence shown here is derived from an EMBL/GenBank/DDBJ whole genome shotgun (WGS) entry which is preliminary data.</text>
</comment>
<dbReference type="AlphaFoldDB" id="A0A6N7VPL1"/>
<dbReference type="GO" id="GO:0000156">
    <property type="term" value="F:phosphorelay response regulator activity"/>
    <property type="evidence" value="ECO:0007669"/>
    <property type="project" value="InterPro"/>
</dbReference>